<evidence type="ECO:0000313" key="2">
    <source>
        <dbReference type="EMBL" id="KAL0191339.1"/>
    </source>
</evidence>
<evidence type="ECO:0000256" key="1">
    <source>
        <dbReference type="SAM" id="MobiDB-lite"/>
    </source>
</evidence>
<accession>A0ABD0QYM6</accession>
<sequence>MAAVQSSALEDPNLGSGPDEDEISLLEEDSDSGSLLSDDSVLPDYEQEERKKGTANTVYEACVQNDPEALKRVLERDVTYDEVMEVDINGR</sequence>
<name>A0ABD0QYM6_CIRMR</name>
<dbReference type="AlphaFoldDB" id="A0ABD0QYM6"/>
<reference evidence="2 3" key="1">
    <citation type="submission" date="2024-05" db="EMBL/GenBank/DDBJ databases">
        <title>Genome sequencing and assembly of Indian major carp, Cirrhinus mrigala (Hamilton, 1822).</title>
        <authorList>
            <person name="Mohindra V."/>
            <person name="Chowdhury L.M."/>
            <person name="Lal K."/>
            <person name="Jena J.K."/>
        </authorList>
    </citation>
    <scope>NUCLEOTIDE SEQUENCE [LARGE SCALE GENOMIC DNA]</scope>
    <source>
        <strain evidence="2">CM1030</strain>
        <tissue evidence="2">Blood</tissue>
    </source>
</reference>
<protein>
    <submittedName>
        <fullName evidence="2">Uncharacterized protein</fullName>
    </submittedName>
</protein>
<organism evidence="2 3">
    <name type="scientific">Cirrhinus mrigala</name>
    <name type="common">Mrigala</name>
    <dbReference type="NCBI Taxonomy" id="683832"/>
    <lineage>
        <taxon>Eukaryota</taxon>
        <taxon>Metazoa</taxon>
        <taxon>Chordata</taxon>
        <taxon>Craniata</taxon>
        <taxon>Vertebrata</taxon>
        <taxon>Euteleostomi</taxon>
        <taxon>Actinopterygii</taxon>
        <taxon>Neopterygii</taxon>
        <taxon>Teleostei</taxon>
        <taxon>Ostariophysi</taxon>
        <taxon>Cypriniformes</taxon>
        <taxon>Cyprinidae</taxon>
        <taxon>Labeoninae</taxon>
        <taxon>Labeonini</taxon>
        <taxon>Cirrhinus</taxon>
    </lineage>
</organism>
<feature type="compositionally biased region" description="Acidic residues" evidence="1">
    <location>
        <begin position="18"/>
        <end position="31"/>
    </location>
</feature>
<feature type="non-terminal residue" evidence="2">
    <location>
        <position position="91"/>
    </location>
</feature>
<dbReference type="EMBL" id="JAMKFB020000006">
    <property type="protein sequence ID" value="KAL0191339.1"/>
    <property type="molecule type" value="Genomic_DNA"/>
</dbReference>
<proteinExistence type="predicted"/>
<keyword evidence="3" id="KW-1185">Reference proteome</keyword>
<gene>
    <name evidence="2" type="ORF">M9458_014037</name>
</gene>
<evidence type="ECO:0000313" key="3">
    <source>
        <dbReference type="Proteomes" id="UP001529510"/>
    </source>
</evidence>
<feature type="region of interest" description="Disordered" evidence="1">
    <location>
        <begin position="1"/>
        <end position="53"/>
    </location>
</feature>
<comment type="caution">
    <text evidence="2">The sequence shown here is derived from an EMBL/GenBank/DDBJ whole genome shotgun (WGS) entry which is preliminary data.</text>
</comment>
<dbReference type="Proteomes" id="UP001529510">
    <property type="component" value="Unassembled WGS sequence"/>
</dbReference>